<dbReference type="EMBL" id="CP086322">
    <property type="protein sequence ID" value="UQA92156.1"/>
    <property type="molecule type" value="Genomic_DNA"/>
</dbReference>
<reference evidence="4" key="1">
    <citation type="submission" date="2021-10" db="EMBL/GenBank/DDBJ databases">
        <title>Streptomyces nigrumlapis sp.nov.,an antimicrobial producing actinobacterium isolated from Black Gobi rocks.</title>
        <authorList>
            <person name="Wen Y."/>
            <person name="Zhang W."/>
            <person name="Liu X.G."/>
        </authorList>
    </citation>
    <scope>NUCLEOTIDE SEQUENCE</scope>
    <source>
        <strain evidence="4">ST13-2-2</strain>
    </source>
</reference>
<dbReference type="InterPro" id="IPR000873">
    <property type="entry name" value="AMP-dep_synth/lig_dom"/>
</dbReference>
<evidence type="ECO:0000256" key="2">
    <source>
        <dbReference type="ARBA" id="ARBA00022840"/>
    </source>
</evidence>
<gene>
    <name evidence="4" type="ORF">K9S39_10155</name>
</gene>
<dbReference type="Pfam" id="PF23562">
    <property type="entry name" value="AMP-binding_C_3"/>
    <property type="match status" value="1"/>
</dbReference>
<organism evidence="4 5">
    <name type="scientific">Streptomyces halobius</name>
    <dbReference type="NCBI Taxonomy" id="2879846"/>
    <lineage>
        <taxon>Bacteria</taxon>
        <taxon>Bacillati</taxon>
        <taxon>Actinomycetota</taxon>
        <taxon>Actinomycetes</taxon>
        <taxon>Kitasatosporales</taxon>
        <taxon>Streptomycetaceae</taxon>
        <taxon>Streptomyces</taxon>
    </lineage>
</organism>
<dbReference type="PANTHER" id="PTHR43272">
    <property type="entry name" value="LONG-CHAIN-FATTY-ACID--COA LIGASE"/>
    <property type="match status" value="1"/>
</dbReference>
<dbReference type="InterPro" id="IPR020845">
    <property type="entry name" value="AMP-binding_CS"/>
</dbReference>
<dbReference type="PROSITE" id="PS00455">
    <property type="entry name" value="AMP_BINDING"/>
    <property type="match status" value="1"/>
</dbReference>
<sequence>MTDHSTINHIVSIAPIAGRISFARLDGTQSIGLPELYEMAGRLARRLRERGIGPGDRIGILAANSLEWVLLDLAALRLKAETAGFEPGKFDPDDQLTTCYHVKLLFTDRPTNAPGTVPIGEVRALAEGPDGADAEPLPPVTWAPRDVTTIKFTSGSTGTPKGLGATVGSIDSSLAAVQEIFEHKPGDDLFVFLPLSLLQQRYWIYSALAHGHDVTISTYEAAFAALRRVEPTVVMGVPAFYETAKRQIEARLRRADGTETLQQVARRMFGDRIRYLWTGSAPAASAMLRFFTEAGLPIYEGYGLNETCIVTKNHPGASREGSVGKVLRGKKVLLDEDGVISVHSDHPVGYGYAYAAPGDSERVFGRDGSVRTGDLGYVDEDGFLFIRGRADDVIVLDNGKKVVIRPIEESMRSSPAVAECVLFCPTQTDLVAVVSPATVPADRDGIAAQLSLTNASLAKDERISRVVVAETPFSIEGGLLTSQYKPKRKQILDAYRAEIHDSKEGIHAA</sequence>
<name>A0ABY4M7B9_9ACTN</name>
<evidence type="ECO:0000313" key="4">
    <source>
        <dbReference type="EMBL" id="UQA92156.1"/>
    </source>
</evidence>
<dbReference type="RefSeq" id="WP_248863018.1">
    <property type="nucleotide sequence ID" value="NZ_CP086322.1"/>
</dbReference>
<evidence type="ECO:0000259" key="3">
    <source>
        <dbReference type="Pfam" id="PF00501"/>
    </source>
</evidence>
<dbReference type="InterPro" id="IPR042099">
    <property type="entry name" value="ANL_N_sf"/>
</dbReference>
<accession>A0ABY4M7B9</accession>
<evidence type="ECO:0000256" key="1">
    <source>
        <dbReference type="ARBA" id="ARBA00022741"/>
    </source>
</evidence>
<dbReference type="Gene3D" id="3.40.50.12780">
    <property type="entry name" value="N-terminal domain of ligase-like"/>
    <property type="match status" value="1"/>
</dbReference>
<keyword evidence="2" id="KW-0067">ATP-binding</keyword>
<keyword evidence="1" id="KW-0547">Nucleotide-binding</keyword>
<keyword evidence="5" id="KW-1185">Reference proteome</keyword>
<protein>
    <submittedName>
        <fullName evidence="4">AMP-binding protein</fullName>
    </submittedName>
</protein>
<feature type="domain" description="AMP-dependent synthetase/ligase" evidence="3">
    <location>
        <begin position="27"/>
        <end position="337"/>
    </location>
</feature>
<dbReference type="Proteomes" id="UP000830115">
    <property type="component" value="Chromosome"/>
</dbReference>
<dbReference type="Pfam" id="PF00501">
    <property type="entry name" value="AMP-binding"/>
    <property type="match status" value="1"/>
</dbReference>
<dbReference type="SUPFAM" id="SSF56801">
    <property type="entry name" value="Acetyl-CoA synthetase-like"/>
    <property type="match status" value="1"/>
</dbReference>
<dbReference type="PANTHER" id="PTHR43272:SF33">
    <property type="entry name" value="AMP-BINDING DOMAIN-CONTAINING PROTEIN-RELATED"/>
    <property type="match status" value="1"/>
</dbReference>
<proteinExistence type="predicted"/>
<evidence type="ECO:0000313" key="5">
    <source>
        <dbReference type="Proteomes" id="UP000830115"/>
    </source>
</evidence>